<accession>A0A382DKZ3</accession>
<dbReference type="AlphaFoldDB" id="A0A382DKZ3"/>
<dbReference type="NCBIfam" id="NF033577">
    <property type="entry name" value="transpos_IS481"/>
    <property type="match status" value="1"/>
</dbReference>
<dbReference type="GO" id="GO:0015074">
    <property type="term" value="P:DNA integration"/>
    <property type="evidence" value="ECO:0007669"/>
    <property type="project" value="InterPro"/>
</dbReference>
<proteinExistence type="predicted"/>
<dbReference type="InterPro" id="IPR047656">
    <property type="entry name" value="IS481-like_transpos"/>
</dbReference>
<dbReference type="EMBL" id="UINC01039915">
    <property type="protein sequence ID" value="SVB39068.1"/>
    <property type="molecule type" value="Genomic_DNA"/>
</dbReference>
<dbReference type="SUPFAM" id="SSF53098">
    <property type="entry name" value="Ribonuclease H-like"/>
    <property type="match status" value="1"/>
</dbReference>
<feature type="domain" description="Integrase catalytic" evidence="1">
    <location>
        <begin position="133"/>
        <end position="297"/>
    </location>
</feature>
<evidence type="ECO:0000259" key="1">
    <source>
        <dbReference type="PROSITE" id="PS50994"/>
    </source>
</evidence>
<evidence type="ECO:0000313" key="2">
    <source>
        <dbReference type="EMBL" id="SVB39068.1"/>
    </source>
</evidence>
<dbReference type="PROSITE" id="PS50994">
    <property type="entry name" value="INTEGRASE"/>
    <property type="match status" value="1"/>
</dbReference>
<dbReference type="Gene3D" id="3.30.420.10">
    <property type="entry name" value="Ribonuclease H-like superfamily/Ribonuclease H"/>
    <property type="match status" value="1"/>
</dbReference>
<dbReference type="Gene3D" id="1.10.10.10">
    <property type="entry name" value="Winged helix-like DNA-binding domain superfamily/Winged helix DNA-binding domain"/>
    <property type="match status" value="1"/>
</dbReference>
<dbReference type="InterPro" id="IPR036397">
    <property type="entry name" value="RNaseH_sf"/>
</dbReference>
<dbReference type="Pfam" id="PF13565">
    <property type="entry name" value="HTH_32"/>
    <property type="match status" value="1"/>
</dbReference>
<protein>
    <recommendedName>
        <fullName evidence="1">Integrase catalytic domain-containing protein</fullName>
    </recommendedName>
</protein>
<dbReference type="InterPro" id="IPR012337">
    <property type="entry name" value="RNaseH-like_sf"/>
</dbReference>
<organism evidence="2">
    <name type="scientific">marine metagenome</name>
    <dbReference type="NCBI Taxonomy" id="408172"/>
    <lineage>
        <taxon>unclassified sequences</taxon>
        <taxon>metagenomes</taxon>
        <taxon>ecological metagenomes</taxon>
    </lineage>
</organism>
<sequence>MTNAEREVNRKLRILNHAEESGNIAKTCRYFGIPRSLFYVWREAYRQHGNEGLKCKKPIPRTHPNQTADEIVEKILYLRRKYHLGPTRIMWYMARYHSMRVSDATIYRVLKRHGVNRLPGRPGRRKIHTKRYNKQVPGHHIQMDVKFLLFNRKNGQKLKRYQYTAIDDATRVRALKVYTRHTQKNAIHFVDYVINKFPFRIQQIRTDRGHEFQALFHWHVEDKGIRHCYIKPRSPQLNGKVERSHRSDQEEFYQLLKYKDDVDLEKRLYEWEQFYNFARPHGAHKGKTPYESLRDKLA</sequence>
<dbReference type="InterPro" id="IPR009057">
    <property type="entry name" value="Homeodomain-like_sf"/>
</dbReference>
<reference evidence="2" key="1">
    <citation type="submission" date="2018-05" db="EMBL/GenBank/DDBJ databases">
        <authorList>
            <person name="Lanie J.A."/>
            <person name="Ng W.-L."/>
            <person name="Kazmierczak K.M."/>
            <person name="Andrzejewski T.M."/>
            <person name="Davidsen T.M."/>
            <person name="Wayne K.J."/>
            <person name="Tettelin H."/>
            <person name="Glass J.I."/>
            <person name="Rusch D."/>
            <person name="Podicherti R."/>
            <person name="Tsui H.-C.T."/>
            <person name="Winkler M.E."/>
        </authorList>
    </citation>
    <scope>NUCLEOTIDE SEQUENCE</scope>
</reference>
<gene>
    <name evidence="2" type="ORF">METZ01_LOCUS191922</name>
</gene>
<dbReference type="SUPFAM" id="SSF46689">
    <property type="entry name" value="Homeodomain-like"/>
    <property type="match status" value="1"/>
</dbReference>
<name>A0A382DKZ3_9ZZZZ</name>
<dbReference type="InterPro" id="IPR036388">
    <property type="entry name" value="WH-like_DNA-bd_sf"/>
</dbReference>
<dbReference type="PANTHER" id="PTHR35004:SF7">
    <property type="entry name" value="INTEGRASE PROTEIN"/>
    <property type="match status" value="1"/>
</dbReference>
<dbReference type="InterPro" id="IPR001584">
    <property type="entry name" value="Integrase_cat-core"/>
</dbReference>
<dbReference type="Pfam" id="PF13683">
    <property type="entry name" value="rve_3"/>
    <property type="match status" value="1"/>
</dbReference>
<dbReference type="PANTHER" id="PTHR35004">
    <property type="entry name" value="TRANSPOSASE RV3428C-RELATED"/>
    <property type="match status" value="1"/>
</dbReference>
<dbReference type="GO" id="GO:0003676">
    <property type="term" value="F:nucleic acid binding"/>
    <property type="evidence" value="ECO:0007669"/>
    <property type="project" value="InterPro"/>
</dbReference>